<organism evidence="2 3">
    <name type="scientific">Spirosoma linguale (strain ATCC 33905 / DSM 74 / LMG 10896 / Claus 1)</name>
    <dbReference type="NCBI Taxonomy" id="504472"/>
    <lineage>
        <taxon>Bacteria</taxon>
        <taxon>Pseudomonadati</taxon>
        <taxon>Bacteroidota</taxon>
        <taxon>Cytophagia</taxon>
        <taxon>Cytophagales</taxon>
        <taxon>Cytophagaceae</taxon>
        <taxon>Spirosoma</taxon>
    </lineage>
</organism>
<dbReference type="STRING" id="504472.Slin_1148"/>
<sequence>MPFNYTKLRRLRELFGYSQAAVAFTLNVAQSTYYRLEAGKSKLDPDQLKAVARLYGITVEELLEYESSQLVQLVLSRDSLVKLRNDT</sequence>
<accession>D2QK77</accession>
<dbReference type="InterPro" id="IPR001387">
    <property type="entry name" value="Cro/C1-type_HTH"/>
</dbReference>
<dbReference type="RefSeq" id="WP_012925750.1">
    <property type="nucleotide sequence ID" value="NC_013730.1"/>
</dbReference>
<dbReference type="EMBL" id="CP001769">
    <property type="protein sequence ID" value="ADB37199.1"/>
    <property type="molecule type" value="Genomic_DNA"/>
</dbReference>
<protein>
    <submittedName>
        <fullName evidence="2">Transcriptional regulator, XRE family</fullName>
    </submittedName>
</protein>
<proteinExistence type="predicted"/>
<gene>
    <name evidence="2" type="ordered locus">Slin_1148</name>
</gene>
<reference evidence="2 3" key="1">
    <citation type="journal article" date="2010" name="Stand. Genomic Sci.">
        <title>Complete genome sequence of Spirosoma linguale type strain (1).</title>
        <authorList>
            <person name="Lail K."/>
            <person name="Sikorski J."/>
            <person name="Saunders E."/>
            <person name="Lapidus A."/>
            <person name="Glavina Del Rio T."/>
            <person name="Copeland A."/>
            <person name="Tice H."/>
            <person name="Cheng J.-F."/>
            <person name="Lucas S."/>
            <person name="Nolan M."/>
            <person name="Bruce D."/>
            <person name="Goodwin L."/>
            <person name="Pitluck S."/>
            <person name="Ivanova N."/>
            <person name="Mavromatis K."/>
            <person name="Ovchinnikova G."/>
            <person name="Pati A."/>
            <person name="Chen A."/>
            <person name="Palaniappan K."/>
            <person name="Land M."/>
            <person name="Hauser L."/>
            <person name="Chang Y.-J."/>
            <person name="Jeffries C.D."/>
            <person name="Chain P."/>
            <person name="Brettin T."/>
            <person name="Detter J.C."/>
            <person name="Schuetze A."/>
            <person name="Rohde M."/>
            <person name="Tindall B.J."/>
            <person name="Goeker M."/>
            <person name="Bristow J."/>
            <person name="Eisen J.A."/>
            <person name="Markowitz V."/>
            <person name="Hugenholtz P."/>
            <person name="Kyrpides N.C."/>
            <person name="Klenk H.-P."/>
            <person name="Chen F."/>
        </authorList>
    </citation>
    <scope>NUCLEOTIDE SEQUENCE [LARGE SCALE GENOMIC DNA]</scope>
    <source>
        <strain evidence="3">ATCC 33905 / DSM 74 / LMG 10896 / Claus 1</strain>
    </source>
</reference>
<evidence type="ECO:0000259" key="1">
    <source>
        <dbReference type="PROSITE" id="PS50943"/>
    </source>
</evidence>
<dbReference type="SUPFAM" id="SSF47413">
    <property type="entry name" value="lambda repressor-like DNA-binding domains"/>
    <property type="match status" value="1"/>
</dbReference>
<dbReference type="HOGENOM" id="CLU_066192_62_0_10"/>
<dbReference type="GO" id="GO:0003677">
    <property type="term" value="F:DNA binding"/>
    <property type="evidence" value="ECO:0007669"/>
    <property type="project" value="InterPro"/>
</dbReference>
<dbReference type="Pfam" id="PF01381">
    <property type="entry name" value="HTH_3"/>
    <property type="match status" value="1"/>
</dbReference>
<dbReference type="KEGG" id="sli:Slin_1148"/>
<dbReference type="CDD" id="cd00093">
    <property type="entry name" value="HTH_XRE"/>
    <property type="match status" value="1"/>
</dbReference>
<evidence type="ECO:0000313" key="3">
    <source>
        <dbReference type="Proteomes" id="UP000002028"/>
    </source>
</evidence>
<dbReference type="Proteomes" id="UP000002028">
    <property type="component" value="Chromosome"/>
</dbReference>
<feature type="domain" description="HTH cro/C1-type" evidence="1">
    <location>
        <begin position="8"/>
        <end position="62"/>
    </location>
</feature>
<keyword evidence="3" id="KW-1185">Reference proteome</keyword>
<dbReference type="PROSITE" id="PS50943">
    <property type="entry name" value="HTH_CROC1"/>
    <property type="match status" value="1"/>
</dbReference>
<dbReference type="InterPro" id="IPR010982">
    <property type="entry name" value="Lambda_DNA-bd_dom_sf"/>
</dbReference>
<dbReference type="SMART" id="SM00530">
    <property type="entry name" value="HTH_XRE"/>
    <property type="match status" value="1"/>
</dbReference>
<evidence type="ECO:0000313" key="2">
    <source>
        <dbReference type="EMBL" id="ADB37199.1"/>
    </source>
</evidence>
<dbReference type="Gene3D" id="1.10.260.40">
    <property type="entry name" value="lambda repressor-like DNA-binding domains"/>
    <property type="match status" value="1"/>
</dbReference>
<dbReference type="AlphaFoldDB" id="D2QK77"/>
<dbReference type="eggNOG" id="COG1476">
    <property type="taxonomic scope" value="Bacteria"/>
</dbReference>
<name>D2QK77_SPILD</name>